<evidence type="ECO:0000313" key="6">
    <source>
        <dbReference type="Proteomes" id="UP001595455"/>
    </source>
</evidence>
<accession>A0A371YML6</accession>
<sequence length="128" mass="15374">MKSVLTAIALSLSALVATSAMAAPNDYHRDHNNRYQQNHWDHKNDHRWNNDNRHNNQHNNQHNNRVNPSREWRSGQYLPSQFSSSRYQVNYKNYRQLPKPSKYQQWYKVNGDYVLVNERNNRIIRIIG</sequence>
<dbReference type="Gene3D" id="3.10.450.160">
    <property type="entry name" value="inner membrane protein cigr"/>
    <property type="match status" value="1"/>
</dbReference>
<reference evidence="4 5" key="2">
    <citation type="submission" date="2018-08" db="EMBL/GenBank/DDBJ databases">
        <title>The draft genome of Acinetobacter sichuanensis strain WCHAc060041.</title>
        <authorList>
            <person name="Qin J."/>
            <person name="Feng Y."/>
            <person name="Zong Z."/>
        </authorList>
    </citation>
    <scope>NUCLEOTIDE SEQUENCE [LARGE SCALE GENOMIC DNA]</scope>
    <source>
        <strain evidence="4 5">WCHAc060041</strain>
    </source>
</reference>
<keyword evidence="2" id="KW-0732">Signal</keyword>
<reference evidence="6" key="3">
    <citation type="journal article" date="2019" name="Int. J. Syst. Evol. Microbiol.">
        <title>The Global Catalogue of Microorganisms (GCM) 10K type strain sequencing project: providing services to taxonomists for standard genome sequencing and annotation.</title>
        <authorList>
            <consortium name="The Broad Institute Genomics Platform"/>
            <consortium name="The Broad Institute Genome Sequencing Center for Infectious Disease"/>
            <person name="Wu L."/>
            <person name="Ma J."/>
        </authorList>
    </citation>
    <scope>NUCLEOTIDE SEQUENCE [LARGE SCALE GENOMIC DNA]</scope>
    <source>
        <strain evidence="6">KCTC 62575</strain>
    </source>
</reference>
<comment type="caution">
    <text evidence="4">The sequence shown here is derived from an EMBL/GenBank/DDBJ whole genome shotgun (WGS) entry which is preliminary data.</text>
</comment>
<feature type="region of interest" description="Disordered" evidence="1">
    <location>
        <begin position="41"/>
        <end position="72"/>
    </location>
</feature>
<evidence type="ECO:0000313" key="5">
    <source>
        <dbReference type="Proteomes" id="UP000240957"/>
    </source>
</evidence>
<reference evidence="3" key="1">
    <citation type="journal article" date="2014" name="Int. J. Syst. Evol. Microbiol.">
        <title>Complete genome of a new Firmicutes species belonging to the dominant human colonic microbiota ('Ruminococcus bicirculans') reveals two chromosomes and a selective capacity to utilize plant glucans.</title>
        <authorList>
            <consortium name="NISC Comparative Sequencing Program"/>
            <person name="Wegmann U."/>
            <person name="Louis P."/>
            <person name="Goesmann A."/>
            <person name="Henrissat B."/>
            <person name="Duncan S.H."/>
            <person name="Flint H.J."/>
        </authorList>
    </citation>
    <scope>NUCLEOTIDE SEQUENCE</scope>
    <source>
        <strain evidence="3">KCTC 62575</strain>
    </source>
</reference>
<feature type="chain" id="PRO_5016648745" evidence="2">
    <location>
        <begin position="23"/>
        <end position="128"/>
    </location>
</feature>
<dbReference type="Pfam" id="PF11776">
    <property type="entry name" value="RcnB"/>
    <property type="match status" value="1"/>
</dbReference>
<dbReference type="EMBL" id="PYIX02000028">
    <property type="protein sequence ID" value="RFC82709.1"/>
    <property type="molecule type" value="Genomic_DNA"/>
</dbReference>
<evidence type="ECO:0000313" key="4">
    <source>
        <dbReference type="EMBL" id="RFC82709.1"/>
    </source>
</evidence>
<dbReference type="Proteomes" id="UP000240957">
    <property type="component" value="Unassembled WGS sequence"/>
</dbReference>
<name>A0A371YML6_9GAMM</name>
<keyword evidence="6" id="KW-1185">Reference proteome</keyword>
<protein>
    <submittedName>
        <fullName evidence="3">RcnB family protein</fullName>
    </submittedName>
</protein>
<dbReference type="OrthoDB" id="6712777at2"/>
<feature type="compositionally biased region" description="Basic and acidic residues" evidence="1">
    <location>
        <begin position="41"/>
        <end position="54"/>
    </location>
</feature>
<feature type="signal peptide" evidence="2">
    <location>
        <begin position="1"/>
        <end position="22"/>
    </location>
</feature>
<gene>
    <name evidence="3" type="ORF">ACFODO_08885</name>
    <name evidence="4" type="ORF">C9E89_015110</name>
</gene>
<dbReference type="EMBL" id="JBHRSF010000023">
    <property type="protein sequence ID" value="MFC2995380.1"/>
    <property type="molecule type" value="Genomic_DNA"/>
</dbReference>
<dbReference type="AlphaFoldDB" id="A0A371YML6"/>
<evidence type="ECO:0000256" key="2">
    <source>
        <dbReference type="SAM" id="SignalP"/>
    </source>
</evidence>
<proteinExistence type="predicted"/>
<evidence type="ECO:0000313" key="3">
    <source>
        <dbReference type="EMBL" id="MFC2995380.1"/>
    </source>
</evidence>
<dbReference type="Proteomes" id="UP001595455">
    <property type="component" value="Unassembled WGS sequence"/>
</dbReference>
<organism evidence="4 5">
    <name type="scientific">Acinetobacter sichuanensis</name>
    <dbReference type="NCBI Taxonomy" id="2136183"/>
    <lineage>
        <taxon>Bacteria</taxon>
        <taxon>Pseudomonadati</taxon>
        <taxon>Pseudomonadota</taxon>
        <taxon>Gammaproteobacteria</taxon>
        <taxon>Moraxellales</taxon>
        <taxon>Moraxellaceae</taxon>
        <taxon>Acinetobacter</taxon>
    </lineage>
</organism>
<dbReference type="InterPro" id="IPR024572">
    <property type="entry name" value="RcnB"/>
</dbReference>
<dbReference type="RefSeq" id="WP_107009172.1">
    <property type="nucleotide sequence ID" value="NZ_JBHRSF010000023.1"/>
</dbReference>
<reference evidence="3" key="4">
    <citation type="submission" date="2024-09" db="EMBL/GenBank/DDBJ databases">
        <authorList>
            <person name="Sun Q."/>
            <person name="Mori K."/>
        </authorList>
    </citation>
    <scope>NUCLEOTIDE SEQUENCE</scope>
    <source>
        <strain evidence="3">KCTC 62575</strain>
    </source>
</reference>
<evidence type="ECO:0000256" key="1">
    <source>
        <dbReference type="SAM" id="MobiDB-lite"/>
    </source>
</evidence>